<feature type="domain" description="Beta-lactamase class A catalytic" evidence="5">
    <location>
        <begin position="97"/>
        <end position="299"/>
    </location>
</feature>
<name>A0ABN2HCJ8_9ACTN</name>
<evidence type="ECO:0000259" key="5">
    <source>
        <dbReference type="Pfam" id="PF13354"/>
    </source>
</evidence>
<dbReference type="InterPro" id="IPR045155">
    <property type="entry name" value="Beta-lactam_cat"/>
</dbReference>
<dbReference type="PANTHER" id="PTHR35333:SF5">
    <property type="entry name" value="CONSERVED LIPOPROTEIN LPQF-RELATED"/>
    <property type="match status" value="1"/>
</dbReference>
<dbReference type="GO" id="GO:0016787">
    <property type="term" value="F:hydrolase activity"/>
    <property type="evidence" value="ECO:0007669"/>
    <property type="project" value="UniProtKB-KW"/>
</dbReference>
<feature type="chain" id="PRO_5047517205" description="Beta-lactamase" evidence="4">
    <location>
        <begin position="24"/>
        <end position="337"/>
    </location>
</feature>
<evidence type="ECO:0000256" key="2">
    <source>
        <dbReference type="ARBA" id="ARBA00030171"/>
    </source>
</evidence>
<evidence type="ECO:0000313" key="7">
    <source>
        <dbReference type="Proteomes" id="UP001500618"/>
    </source>
</evidence>
<evidence type="ECO:0000256" key="1">
    <source>
        <dbReference type="ARBA" id="ARBA00018879"/>
    </source>
</evidence>
<dbReference type="Gene3D" id="3.40.710.10">
    <property type="entry name" value="DD-peptidase/beta-lactamase superfamily"/>
    <property type="match status" value="1"/>
</dbReference>
<dbReference type="EMBL" id="BAAANY010000013">
    <property type="protein sequence ID" value="GAA1685605.1"/>
    <property type="molecule type" value="Genomic_DNA"/>
</dbReference>
<evidence type="ECO:0000256" key="4">
    <source>
        <dbReference type="SAM" id="SignalP"/>
    </source>
</evidence>
<gene>
    <name evidence="6" type="ORF">GCM10009765_38610</name>
</gene>
<evidence type="ECO:0000313" key="6">
    <source>
        <dbReference type="EMBL" id="GAA1685605.1"/>
    </source>
</evidence>
<keyword evidence="7" id="KW-1185">Reference proteome</keyword>
<dbReference type="Pfam" id="PF13354">
    <property type="entry name" value="Beta-lactamase2"/>
    <property type="match status" value="1"/>
</dbReference>
<feature type="signal peptide" evidence="4">
    <location>
        <begin position="1"/>
        <end position="23"/>
    </location>
</feature>
<feature type="compositionally biased region" description="Pro residues" evidence="3">
    <location>
        <begin position="43"/>
        <end position="55"/>
    </location>
</feature>
<comment type="caution">
    <text evidence="6">The sequence shown here is derived from an EMBL/GenBank/DDBJ whole genome shotgun (WGS) entry which is preliminary data.</text>
</comment>
<organism evidence="6 7">
    <name type="scientific">Fodinicola feengrottensis</name>
    <dbReference type="NCBI Taxonomy" id="435914"/>
    <lineage>
        <taxon>Bacteria</taxon>
        <taxon>Bacillati</taxon>
        <taxon>Actinomycetota</taxon>
        <taxon>Actinomycetes</taxon>
        <taxon>Mycobacteriales</taxon>
        <taxon>Fodinicola</taxon>
    </lineage>
</organism>
<dbReference type="InterPro" id="IPR012338">
    <property type="entry name" value="Beta-lactam/transpept-like"/>
</dbReference>
<dbReference type="PROSITE" id="PS51318">
    <property type="entry name" value="TAT"/>
    <property type="match status" value="1"/>
</dbReference>
<protein>
    <recommendedName>
        <fullName evidence="1">Beta-lactamase</fullName>
    </recommendedName>
    <alternativeName>
        <fullName evidence="2">Penicillinase</fullName>
    </alternativeName>
</protein>
<reference evidence="6 7" key="1">
    <citation type="journal article" date="2019" name="Int. J. Syst. Evol. Microbiol.">
        <title>The Global Catalogue of Microorganisms (GCM) 10K type strain sequencing project: providing services to taxonomists for standard genome sequencing and annotation.</title>
        <authorList>
            <consortium name="The Broad Institute Genomics Platform"/>
            <consortium name="The Broad Institute Genome Sequencing Center for Infectious Disease"/>
            <person name="Wu L."/>
            <person name="Ma J."/>
        </authorList>
    </citation>
    <scope>NUCLEOTIDE SEQUENCE [LARGE SCALE GENOMIC DNA]</scope>
    <source>
        <strain evidence="6 7">JCM 14718</strain>
    </source>
</reference>
<keyword evidence="4" id="KW-0732">Signal</keyword>
<dbReference type="Proteomes" id="UP001500618">
    <property type="component" value="Unassembled WGS sequence"/>
</dbReference>
<evidence type="ECO:0000256" key="3">
    <source>
        <dbReference type="SAM" id="MobiDB-lite"/>
    </source>
</evidence>
<dbReference type="InterPro" id="IPR000871">
    <property type="entry name" value="Beta-lactam_class-A"/>
</dbReference>
<dbReference type="PANTHER" id="PTHR35333">
    <property type="entry name" value="BETA-LACTAMASE"/>
    <property type="match status" value="1"/>
</dbReference>
<sequence length="337" mass="34497">MPNVSRRTALRLGTVSAASTVLAAGGGAYATGSAPAVGTLSPSPTPPATPTPSPSADPHRVAELVKASYDTASAQAGGTWNAYVSVAGTPAPAIAAVDVGSDAVVEAYSINKLAVATAVLDKVDKGTLKLDAKVDVTADIVIPDGDGIFRLDGAYPSNVTVGHALSALLTVSDDTAVRLCGLVCTASEINATMTAKGFPHTQVTPAADPHRFFLGKTTPKEAHDLLQALATGKLLAAASTSYLLTILRSPIAYTDGIRLNMSTTERLRVASKVGSLNSGRNEAGVIFTAGGQPALTYAMFATRDGDNTNFGPTHPLIHARTLMGRQFYDAVAPSSKP</sequence>
<feature type="region of interest" description="Disordered" evidence="3">
    <location>
        <begin position="36"/>
        <end position="58"/>
    </location>
</feature>
<proteinExistence type="predicted"/>
<keyword evidence="6" id="KW-0378">Hydrolase</keyword>
<dbReference type="RefSeq" id="WP_344311625.1">
    <property type="nucleotide sequence ID" value="NZ_BAAANY010000013.1"/>
</dbReference>
<dbReference type="SUPFAM" id="SSF56601">
    <property type="entry name" value="beta-lactamase/transpeptidase-like"/>
    <property type="match status" value="1"/>
</dbReference>
<dbReference type="InterPro" id="IPR006311">
    <property type="entry name" value="TAT_signal"/>
</dbReference>
<accession>A0ABN2HCJ8</accession>